<keyword evidence="2 5" id="KW-0812">Transmembrane</keyword>
<dbReference type="Proteomes" id="UP001186104">
    <property type="component" value="Unassembled WGS sequence"/>
</dbReference>
<gene>
    <name evidence="7" type="ORF">R3P93_09465</name>
</gene>
<evidence type="ECO:0000256" key="2">
    <source>
        <dbReference type="ARBA" id="ARBA00022692"/>
    </source>
</evidence>
<keyword evidence="8" id="KW-1185">Reference proteome</keyword>
<evidence type="ECO:0000256" key="1">
    <source>
        <dbReference type="ARBA" id="ARBA00004141"/>
    </source>
</evidence>
<feature type="transmembrane region" description="Helical" evidence="5">
    <location>
        <begin position="364"/>
        <end position="389"/>
    </location>
</feature>
<name>A0ABU4CZA0_9NOCA</name>
<keyword evidence="4 5" id="KW-0472">Membrane</keyword>
<evidence type="ECO:0000256" key="5">
    <source>
        <dbReference type="SAM" id="Phobius"/>
    </source>
</evidence>
<evidence type="ECO:0000259" key="6">
    <source>
        <dbReference type="Pfam" id="PF12698"/>
    </source>
</evidence>
<proteinExistence type="predicted"/>
<keyword evidence="3 5" id="KW-1133">Transmembrane helix</keyword>
<reference evidence="7 8" key="1">
    <citation type="submission" date="2023-10" db="EMBL/GenBank/DDBJ databases">
        <title>Development of a sustainable strategy for remediation of hydrocarbon-contaminated territories based on the waste exchange concept.</title>
        <authorList>
            <person name="Krivoruchko A."/>
        </authorList>
    </citation>
    <scope>NUCLEOTIDE SEQUENCE [LARGE SCALE GENOMIC DNA]</scope>
    <source>
        <strain evidence="7 8">IEGM 1327</strain>
    </source>
</reference>
<dbReference type="PANTHER" id="PTHR43471">
    <property type="entry name" value="ABC TRANSPORTER PERMEASE"/>
    <property type="match status" value="1"/>
</dbReference>
<feature type="transmembrane region" description="Helical" evidence="5">
    <location>
        <begin position="275"/>
        <end position="301"/>
    </location>
</feature>
<accession>A0ABU4CZA0</accession>
<feature type="transmembrane region" description="Helical" evidence="5">
    <location>
        <begin position="233"/>
        <end position="255"/>
    </location>
</feature>
<evidence type="ECO:0000313" key="8">
    <source>
        <dbReference type="Proteomes" id="UP001186104"/>
    </source>
</evidence>
<evidence type="ECO:0000256" key="4">
    <source>
        <dbReference type="ARBA" id="ARBA00023136"/>
    </source>
</evidence>
<dbReference type="InterPro" id="IPR013525">
    <property type="entry name" value="ABC2_TM"/>
</dbReference>
<dbReference type="PANTHER" id="PTHR43471:SF3">
    <property type="entry name" value="ABC TRANSPORTER PERMEASE PROTEIN NATB"/>
    <property type="match status" value="1"/>
</dbReference>
<protein>
    <submittedName>
        <fullName evidence="7">ABC transporter permease subunit</fullName>
    </submittedName>
</protein>
<dbReference type="RefSeq" id="WP_317532893.1">
    <property type="nucleotide sequence ID" value="NZ_JAWLKF010000004.1"/>
</dbReference>
<comment type="caution">
    <text evidence="7">The sequence shown here is derived from an EMBL/GenBank/DDBJ whole genome shotgun (WGS) entry which is preliminary data.</text>
</comment>
<dbReference type="Pfam" id="PF12698">
    <property type="entry name" value="ABC2_membrane_3"/>
    <property type="match status" value="1"/>
</dbReference>
<evidence type="ECO:0000313" key="7">
    <source>
        <dbReference type="EMBL" id="MDV6302782.1"/>
    </source>
</evidence>
<feature type="transmembrane region" description="Helical" evidence="5">
    <location>
        <begin position="313"/>
        <end position="331"/>
    </location>
</feature>
<dbReference type="EMBL" id="JAWLKF010000004">
    <property type="protein sequence ID" value="MDV6302782.1"/>
    <property type="molecule type" value="Genomic_DNA"/>
</dbReference>
<evidence type="ECO:0000256" key="3">
    <source>
        <dbReference type="ARBA" id="ARBA00022989"/>
    </source>
</evidence>
<sequence length="402" mass="42569">MARLLVVLKKELRQQLQDRRTLTMMLVPALVGPLICLVLLLAYGSNSELDRKELTVSSSKAGIDRSELLKDISGKFDGQNFTNSDQRAWNVKWSESPWDDLVRGESDLALVQGADESWQVVPSPISLDSALLTAESIARLNTPDLTGGALRDMDLLSSPTPTSQNFLVIDFFAATAANSAIASYLLPILLISLFTMAGSPIAIECIAAEKEHGTFDSLRVLGAPGLSVMTGKLLSVALATGVVGSFASILLIAVGNIRPRGTWNLGMDYVVESGISGRSILTISALTLSALILCSAILLFVSGIAQTVKEAQYWVSIASLIPISLGGASVLSSSDRITRVLEMVPFSNVAIGISNTVAGTSDGWSIAACLAVNGLVTVSLIGISVRMLFGEGDLRFRIPSVS</sequence>
<comment type="subcellular location">
    <subcellularLocation>
        <location evidence="1">Membrane</location>
        <topology evidence="1">Multi-pass membrane protein</topology>
    </subcellularLocation>
</comment>
<organism evidence="7 8">
    <name type="scientific">Rhodococcus cerastii</name>
    <dbReference type="NCBI Taxonomy" id="908616"/>
    <lineage>
        <taxon>Bacteria</taxon>
        <taxon>Bacillati</taxon>
        <taxon>Actinomycetota</taxon>
        <taxon>Actinomycetes</taxon>
        <taxon>Mycobacteriales</taxon>
        <taxon>Nocardiaceae</taxon>
        <taxon>Rhodococcus</taxon>
    </lineage>
</organism>
<feature type="transmembrane region" description="Helical" evidence="5">
    <location>
        <begin position="21"/>
        <end position="43"/>
    </location>
</feature>
<feature type="domain" description="ABC-2 type transporter transmembrane" evidence="6">
    <location>
        <begin position="160"/>
        <end position="380"/>
    </location>
</feature>